<accession>A0A0B5AYC5</accession>
<dbReference type="OrthoDB" id="2735168at2"/>
<protein>
    <submittedName>
        <fullName evidence="1">Uncharacterized protein</fullName>
    </submittedName>
</protein>
<reference evidence="1 2" key="1">
    <citation type="submission" date="2014-08" db="EMBL/GenBank/DDBJ databases">
        <title>Complete genome of a marine bacteria Jeotgalibacillus malaysiensis.</title>
        <authorList>
            <person name="Yaakop A.S."/>
            <person name="Chan K.-G."/>
            <person name="Goh K.M."/>
        </authorList>
    </citation>
    <scope>NUCLEOTIDE SEQUENCE [LARGE SCALE GENOMIC DNA]</scope>
    <source>
        <strain evidence="1 2">D5</strain>
        <plasmid evidence="2">Plasmid</plasmid>
    </source>
</reference>
<evidence type="ECO:0000313" key="2">
    <source>
        <dbReference type="Proteomes" id="UP000031449"/>
    </source>
</evidence>
<dbReference type="Proteomes" id="UP000031449">
    <property type="component" value="Plasmid unnamed"/>
</dbReference>
<sequence length="138" mass="16875">MNHFAMDWWMKEEEKRKNLQTANQVHLINNQLSNAIMRLSADVKKEEYREFESEYNRHLVQSGIWYLRYANNFENPLVMGVQAAWIAFIFEQEESKGNLNNLRYTEHEFRRLLNQVKMQDYQAFHQILHLFPHLQSWQ</sequence>
<dbReference type="BioCyc" id="JESP1508404:G14D9-13678-MONOMER"/>
<dbReference type="EMBL" id="CP009417">
    <property type="protein sequence ID" value="AJD93672.1"/>
    <property type="molecule type" value="Genomic_DNA"/>
</dbReference>
<proteinExistence type="predicted"/>
<keyword evidence="1" id="KW-0614">Plasmid</keyword>
<organism evidence="1 2">
    <name type="scientific">Jeotgalibacillus malaysiensis</name>
    <dbReference type="NCBI Taxonomy" id="1508404"/>
    <lineage>
        <taxon>Bacteria</taxon>
        <taxon>Bacillati</taxon>
        <taxon>Bacillota</taxon>
        <taxon>Bacilli</taxon>
        <taxon>Bacillales</taxon>
        <taxon>Caryophanaceae</taxon>
        <taxon>Jeotgalibacillus</taxon>
    </lineage>
</organism>
<name>A0A0B5AYC5_9BACL</name>
<keyword evidence="2" id="KW-1185">Reference proteome</keyword>
<evidence type="ECO:0000313" key="1">
    <source>
        <dbReference type="EMBL" id="AJD93672.1"/>
    </source>
</evidence>
<geneLocation type="plasmid" evidence="2"/>
<gene>
    <name evidence="1" type="ORF">JMA_43550</name>
</gene>
<dbReference type="KEGG" id="jeo:JMA_43550"/>
<dbReference type="HOGENOM" id="CLU_1852516_0_0_9"/>
<dbReference type="AlphaFoldDB" id="A0A0B5AYC5"/>